<organism evidence="1">
    <name type="scientific">Rhizophora mucronata</name>
    <name type="common">Asiatic mangrove</name>
    <dbReference type="NCBI Taxonomy" id="61149"/>
    <lineage>
        <taxon>Eukaryota</taxon>
        <taxon>Viridiplantae</taxon>
        <taxon>Streptophyta</taxon>
        <taxon>Embryophyta</taxon>
        <taxon>Tracheophyta</taxon>
        <taxon>Spermatophyta</taxon>
        <taxon>Magnoliopsida</taxon>
        <taxon>eudicotyledons</taxon>
        <taxon>Gunneridae</taxon>
        <taxon>Pentapetalae</taxon>
        <taxon>rosids</taxon>
        <taxon>fabids</taxon>
        <taxon>Malpighiales</taxon>
        <taxon>Rhizophoraceae</taxon>
        <taxon>Rhizophora</taxon>
    </lineage>
</organism>
<proteinExistence type="predicted"/>
<evidence type="ECO:0000313" key="1">
    <source>
        <dbReference type="EMBL" id="MBW86110.1"/>
    </source>
</evidence>
<reference evidence="1" key="1">
    <citation type="submission" date="2018-02" db="EMBL/GenBank/DDBJ databases">
        <title>Rhizophora mucronata_Transcriptome.</title>
        <authorList>
            <person name="Meera S.P."/>
            <person name="Sreeshan A."/>
            <person name="Augustine A."/>
        </authorList>
    </citation>
    <scope>NUCLEOTIDE SEQUENCE</scope>
    <source>
        <tissue evidence="1">Leaf</tissue>
    </source>
</reference>
<protein>
    <submittedName>
        <fullName evidence="1">Uncharacterized protein MANES_15G122100</fullName>
    </submittedName>
</protein>
<dbReference type="AlphaFoldDB" id="A0A2P2IY14"/>
<accession>A0A2P2IY14</accession>
<dbReference type="EMBL" id="GGEC01005627">
    <property type="protein sequence ID" value="MBW86110.1"/>
    <property type="molecule type" value="Transcribed_RNA"/>
</dbReference>
<sequence length="46" mass="4879">MAFLRDKLAAVGEARSSRLGSSSRTMAEGLKTTLPSAVAALGREKW</sequence>
<name>A0A2P2IY14_RHIMU</name>